<keyword evidence="2" id="KW-0479">Metal-binding</keyword>
<evidence type="ECO:0000256" key="4">
    <source>
        <dbReference type="ARBA" id="ARBA00038402"/>
    </source>
</evidence>
<protein>
    <submittedName>
        <fullName evidence="6">Ribonuclease P 21 subunit</fullName>
    </submittedName>
</protein>
<dbReference type="PANTHER" id="PTHR14742">
    <property type="entry name" value="RIBONUCLEASE P SUBUNIT P21"/>
    <property type="match status" value="1"/>
</dbReference>
<evidence type="ECO:0000256" key="2">
    <source>
        <dbReference type="ARBA" id="ARBA00022723"/>
    </source>
</evidence>
<keyword evidence="1" id="KW-0819">tRNA processing</keyword>
<dbReference type="InterPro" id="IPR007175">
    <property type="entry name" value="Rpr2/Snm1/Rpp21"/>
</dbReference>
<dbReference type="GO" id="GO:0005655">
    <property type="term" value="C:nucleolar ribonuclease P complex"/>
    <property type="evidence" value="ECO:0007669"/>
    <property type="project" value="TreeGrafter"/>
</dbReference>
<accession>A0A8B9KX25</accession>
<dbReference type="Ensembl" id="ENSAMXT00005045839.1">
    <property type="protein sequence ID" value="ENSAMXP00005042131.1"/>
    <property type="gene ID" value="ENSAMXG00005019692.1"/>
</dbReference>
<sequence length="174" mass="19680">SFRFKGSITTFQRLNFLYQAAHCVLAQNPQNVELARFYCFTQKTIARRLVLRQDPSVKRTLCKRCCSLLIPGVTSTVRQRSRRRQSVTVIRCVSCGLTRTFPNNPKHQLWVDQPEAQSASDRYKWFLKYHVGNFLSLLNFVPTEAQNQPSKAAVQGDKPAKSTGAASSTPNPTS</sequence>
<organism evidence="6 7">
    <name type="scientific">Astyanax mexicanus</name>
    <name type="common">Blind cave fish</name>
    <name type="synonym">Astyanax fasciatus mexicanus</name>
    <dbReference type="NCBI Taxonomy" id="7994"/>
    <lineage>
        <taxon>Eukaryota</taxon>
        <taxon>Metazoa</taxon>
        <taxon>Chordata</taxon>
        <taxon>Craniata</taxon>
        <taxon>Vertebrata</taxon>
        <taxon>Euteleostomi</taxon>
        <taxon>Actinopterygii</taxon>
        <taxon>Neopterygii</taxon>
        <taxon>Teleostei</taxon>
        <taxon>Ostariophysi</taxon>
        <taxon>Characiformes</taxon>
        <taxon>Characoidei</taxon>
        <taxon>Acestrorhamphidae</taxon>
        <taxon>Acestrorhamphinae</taxon>
        <taxon>Astyanax</taxon>
    </lineage>
</organism>
<dbReference type="PANTHER" id="PTHR14742:SF0">
    <property type="entry name" value="RIBONUCLEASE P PROTEIN SUBUNIT P21"/>
    <property type="match status" value="1"/>
</dbReference>
<comment type="similarity">
    <text evidence="4">Belongs to the eukaryotic/archaeal RNase P protein component 4 family.</text>
</comment>
<dbReference type="AlphaFoldDB" id="A0A8B9KX25"/>
<proteinExistence type="inferred from homology"/>
<evidence type="ECO:0000256" key="5">
    <source>
        <dbReference type="SAM" id="MobiDB-lite"/>
    </source>
</evidence>
<dbReference type="OrthoDB" id="128536at2759"/>
<feature type="compositionally biased region" description="Polar residues" evidence="5">
    <location>
        <begin position="164"/>
        <end position="174"/>
    </location>
</feature>
<dbReference type="GO" id="GO:0046872">
    <property type="term" value="F:metal ion binding"/>
    <property type="evidence" value="ECO:0007669"/>
    <property type="project" value="UniProtKB-KW"/>
</dbReference>
<reference evidence="6" key="1">
    <citation type="submission" date="2025-08" db="UniProtKB">
        <authorList>
            <consortium name="Ensembl"/>
        </authorList>
    </citation>
    <scope>IDENTIFICATION</scope>
</reference>
<name>A0A8B9KX25_ASTMX</name>
<dbReference type="Gene3D" id="6.20.50.20">
    <property type="match status" value="1"/>
</dbReference>
<evidence type="ECO:0000313" key="6">
    <source>
        <dbReference type="Ensembl" id="ENSAMXP00005042131.1"/>
    </source>
</evidence>
<dbReference type="Pfam" id="PF04032">
    <property type="entry name" value="Rpr2"/>
    <property type="match status" value="1"/>
</dbReference>
<evidence type="ECO:0000256" key="1">
    <source>
        <dbReference type="ARBA" id="ARBA00022694"/>
    </source>
</evidence>
<evidence type="ECO:0000313" key="7">
    <source>
        <dbReference type="Proteomes" id="UP000694621"/>
    </source>
</evidence>
<dbReference type="GO" id="GO:0008033">
    <property type="term" value="P:tRNA processing"/>
    <property type="evidence" value="ECO:0007669"/>
    <property type="project" value="UniProtKB-KW"/>
</dbReference>
<dbReference type="Proteomes" id="UP000694621">
    <property type="component" value="Unplaced"/>
</dbReference>
<keyword evidence="3" id="KW-0862">Zinc</keyword>
<evidence type="ECO:0000256" key="3">
    <source>
        <dbReference type="ARBA" id="ARBA00022833"/>
    </source>
</evidence>
<feature type="region of interest" description="Disordered" evidence="5">
    <location>
        <begin position="147"/>
        <end position="174"/>
    </location>
</feature>